<protein>
    <submittedName>
        <fullName evidence="2">Putative LOC100197081 [Hydra vulgaris]</fullName>
    </submittedName>
</protein>
<evidence type="ECO:0000313" key="2">
    <source>
        <dbReference type="EMBL" id="CDW20076.1"/>
    </source>
</evidence>
<proteinExistence type="predicted"/>
<reference evidence="2" key="1">
    <citation type="submission" date="2014-05" db="EMBL/GenBank/DDBJ databases">
        <authorList>
            <person name="Chronopoulou M."/>
        </authorList>
    </citation>
    <scope>NUCLEOTIDE SEQUENCE</scope>
    <source>
        <tissue evidence="2">Whole organism</tissue>
    </source>
</reference>
<sequence>MIWREPTNHIDDCYFCLVNVKGFNKKSKLYMTYPCISSAIRPVPHSDEITVPVFTKLADIDDEAHTSVDDDDEEDTDENYKPLGSLFGQPFLYSQPELNDLNRDLNLSKQSAEFLASKLLE</sequence>
<feature type="region of interest" description="Disordered" evidence="1">
    <location>
        <begin position="62"/>
        <end position="83"/>
    </location>
</feature>
<evidence type="ECO:0000256" key="1">
    <source>
        <dbReference type="SAM" id="MobiDB-lite"/>
    </source>
</evidence>
<dbReference type="AlphaFoldDB" id="A0A0K2T3Q7"/>
<accession>A0A0K2T3Q7</accession>
<dbReference type="EMBL" id="HACA01002715">
    <property type="protein sequence ID" value="CDW20076.1"/>
    <property type="molecule type" value="Transcribed_RNA"/>
</dbReference>
<organism evidence="2">
    <name type="scientific">Lepeophtheirus salmonis</name>
    <name type="common">Salmon louse</name>
    <name type="synonym">Caligus salmonis</name>
    <dbReference type="NCBI Taxonomy" id="72036"/>
    <lineage>
        <taxon>Eukaryota</taxon>
        <taxon>Metazoa</taxon>
        <taxon>Ecdysozoa</taxon>
        <taxon>Arthropoda</taxon>
        <taxon>Crustacea</taxon>
        <taxon>Multicrustacea</taxon>
        <taxon>Hexanauplia</taxon>
        <taxon>Copepoda</taxon>
        <taxon>Siphonostomatoida</taxon>
        <taxon>Caligidae</taxon>
        <taxon>Lepeophtheirus</taxon>
    </lineage>
</organism>
<name>A0A0K2T3Q7_LEPSM</name>